<comment type="caution">
    <text evidence="6">The sequence shown here is derived from an EMBL/GenBank/DDBJ whole genome shotgun (WGS) entry which is preliminary data.</text>
</comment>
<evidence type="ECO:0000256" key="4">
    <source>
        <dbReference type="ARBA" id="ARBA00023163"/>
    </source>
</evidence>
<dbReference type="PANTHER" id="PTHR30385">
    <property type="entry name" value="SIGMA FACTOR F FLAGELLAR"/>
    <property type="match status" value="1"/>
</dbReference>
<dbReference type="SUPFAM" id="SSF88659">
    <property type="entry name" value="Sigma3 and sigma4 domains of RNA polymerase sigma factors"/>
    <property type="match status" value="1"/>
</dbReference>
<keyword evidence="2" id="KW-0731">Sigma factor</keyword>
<dbReference type="InterPro" id="IPR013324">
    <property type="entry name" value="RNA_pol_sigma_r3/r4-like"/>
</dbReference>
<reference evidence="6 7" key="1">
    <citation type="submission" date="2020-08" db="EMBL/GenBank/DDBJ databases">
        <title>A Genomic Blueprint of the Chicken Gut Microbiome.</title>
        <authorList>
            <person name="Gilroy R."/>
            <person name="Ravi A."/>
            <person name="Getino M."/>
            <person name="Pursley I."/>
            <person name="Horton D.L."/>
            <person name="Alikhan N.-F."/>
            <person name="Baker D."/>
            <person name="Gharbi K."/>
            <person name="Hall N."/>
            <person name="Watson M."/>
            <person name="Adriaenssens E.M."/>
            <person name="Foster-Nyarko E."/>
            <person name="Jarju S."/>
            <person name="Secka A."/>
            <person name="Antonio M."/>
            <person name="Oren A."/>
            <person name="Chaudhuri R."/>
            <person name="La Ragione R.M."/>
            <person name="Hildebrand F."/>
            <person name="Pallen M.J."/>
        </authorList>
    </citation>
    <scope>NUCLEOTIDE SEQUENCE [LARGE SCALE GENOMIC DNA]</scope>
    <source>
        <strain evidence="6 7">N37</strain>
    </source>
</reference>
<evidence type="ECO:0000256" key="2">
    <source>
        <dbReference type="ARBA" id="ARBA00023082"/>
    </source>
</evidence>
<dbReference type="EMBL" id="JACSQB010000034">
    <property type="protein sequence ID" value="MBD8046195.1"/>
    <property type="molecule type" value="Genomic_DNA"/>
</dbReference>
<keyword evidence="7" id="KW-1185">Reference proteome</keyword>
<protein>
    <submittedName>
        <fullName evidence="6">Sigma-70 family RNA polymerase sigma factor</fullName>
    </submittedName>
</protein>
<dbReference type="RefSeq" id="WP_191739169.1">
    <property type="nucleotide sequence ID" value="NZ_JACSQB010000034.1"/>
</dbReference>
<keyword evidence="4" id="KW-0804">Transcription</keyword>
<dbReference type="Gene3D" id="1.10.1740.10">
    <property type="match status" value="1"/>
</dbReference>
<dbReference type="SUPFAM" id="SSF88946">
    <property type="entry name" value="Sigma2 domain of RNA polymerase sigma factors"/>
    <property type="match status" value="1"/>
</dbReference>
<proteinExistence type="predicted"/>
<gene>
    <name evidence="6" type="ORF">H9637_03905</name>
</gene>
<dbReference type="Pfam" id="PF04542">
    <property type="entry name" value="Sigma70_r2"/>
    <property type="match status" value="1"/>
</dbReference>
<organism evidence="6 7">
    <name type="scientific">Clostridium faecium</name>
    <dbReference type="NCBI Taxonomy" id="2762223"/>
    <lineage>
        <taxon>Bacteria</taxon>
        <taxon>Bacillati</taxon>
        <taxon>Bacillota</taxon>
        <taxon>Clostridia</taxon>
        <taxon>Eubacteriales</taxon>
        <taxon>Clostridiaceae</taxon>
        <taxon>Clostridium</taxon>
    </lineage>
</organism>
<evidence type="ECO:0000313" key="6">
    <source>
        <dbReference type="EMBL" id="MBD8046195.1"/>
    </source>
</evidence>
<dbReference type="InterPro" id="IPR007627">
    <property type="entry name" value="RNA_pol_sigma70_r2"/>
</dbReference>
<dbReference type="InterPro" id="IPR013325">
    <property type="entry name" value="RNA_pol_sigma_r2"/>
</dbReference>
<keyword evidence="1" id="KW-0805">Transcription regulation</keyword>
<dbReference type="NCBIfam" id="TIGR02937">
    <property type="entry name" value="sigma70-ECF"/>
    <property type="match status" value="1"/>
</dbReference>
<evidence type="ECO:0000256" key="3">
    <source>
        <dbReference type="ARBA" id="ARBA00023125"/>
    </source>
</evidence>
<evidence type="ECO:0000313" key="7">
    <source>
        <dbReference type="Proteomes" id="UP000627166"/>
    </source>
</evidence>
<dbReference type="Proteomes" id="UP000627166">
    <property type="component" value="Unassembled WGS sequence"/>
</dbReference>
<accession>A0ABR8YPM7</accession>
<dbReference type="InterPro" id="IPR014284">
    <property type="entry name" value="RNA_pol_sigma-70_dom"/>
</dbReference>
<keyword evidence="3" id="KW-0238">DNA-binding</keyword>
<evidence type="ECO:0000259" key="5">
    <source>
        <dbReference type="Pfam" id="PF04542"/>
    </source>
</evidence>
<sequence>MDNKINNLILKAKDGDAEGIEDIINKLNPFLHKCCNTIYINGYDKEDLLQLGRISILKAIDKYQEDKGEFIPYAIRSIKNNFNYLIRSNVKSNYEVSLNTPIGEDIILQDKLIYEEDFVGEYINKEIREHLYEFVNMLKPEHKDLIYYIYLDKKGNLKEYSEYKGMKYMTVVKRKEIAIKKLKEMFRKKGYTIK</sequence>
<evidence type="ECO:0000256" key="1">
    <source>
        <dbReference type="ARBA" id="ARBA00023015"/>
    </source>
</evidence>
<name>A0ABR8YPM7_9CLOT</name>
<dbReference type="PANTHER" id="PTHR30385:SF4">
    <property type="entry name" value="RNA POLYMERASE SIGMA-E FACTOR"/>
    <property type="match status" value="1"/>
</dbReference>
<feature type="domain" description="RNA polymerase sigma-70 region 2" evidence="5">
    <location>
        <begin position="24"/>
        <end position="89"/>
    </location>
</feature>